<keyword evidence="2" id="KW-0698">rRNA processing</keyword>
<feature type="domain" description="Tetrapyrrole methylase" evidence="7">
    <location>
        <begin position="98"/>
        <end position="248"/>
    </location>
</feature>
<evidence type="ECO:0000256" key="2">
    <source>
        <dbReference type="ARBA" id="ARBA00022552"/>
    </source>
</evidence>
<dbReference type="InterPro" id="IPR008189">
    <property type="entry name" value="rRNA_ssu_MeTfrase_I"/>
</dbReference>
<comment type="caution">
    <text evidence="8">The sequence shown here is derived from an EMBL/GenBank/DDBJ whole genome shotgun (WGS) entry which is preliminary data.</text>
</comment>
<dbReference type="AlphaFoldDB" id="A0A9D9EDQ3"/>
<keyword evidence="5" id="KW-0949">S-adenosyl-L-methionine</keyword>
<dbReference type="PIRSF" id="PIRSF005917">
    <property type="entry name" value="MTase_YraL"/>
    <property type="match status" value="1"/>
</dbReference>
<protein>
    <submittedName>
        <fullName evidence="8">SAM-dependent methyltransferase</fullName>
    </submittedName>
</protein>
<evidence type="ECO:0000313" key="9">
    <source>
        <dbReference type="Proteomes" id="UP000823619"/>
    </source>
</evidence>
<dbReference type="GO" id="GO:0008168">
    <property type="term" value="F:methyltransferase activity"/>
    <property type="evidence" value="ECO:0007669"/>
    <property type="project" value="UniProtKB-KW"/>
</dbReference>
<dbReference type="PANTHER" id="PTHR46111">
    <property type="entry name" value="RIBOSOMAL RNA SMALL SUBUNIT METHYLTRANSFERASE I"/>
    <property type="match status" value="1"/>
</dbReference>
<dbReference type="Proteomes" id="UP000823619">
    <property type="component" value="Unassembled WGS sequence"/>
</dbReference>
<dbReference type="GO" id="GO:0006364">
    <property type="term" value="P:rRNA processing"/>
    <property type="evidence" value="ECO:0007669"/>
    <property type="project" value="UniProtKB-KW"/>
</dbReference>
<dbReference type="CDD" id="cd11649">
    <property type="entry name" value="RsmI_like"/>
    <property type="match status" value="1"/>
</dbReference>
<reference evidence="8" key="2">
    <citation type="journal article" date="2021" name="PeerJ">
        <title>Extensive microbial diversity within the chicken gut microbiome revealed by metagenomics and culture.</title>
        <authorList>
            <person name="Gilroy R."/>
            <person name="Ravi A."/>
            <person name="Getino M."/>
            <person name="Pursley I."/>
            <person name="Horton D.L."/>
            <person name="Alikhan N.F."/>
            <person name="Baker D."/>
            <person name="Gharbi K."/>
            <person name="Hall N."/>
            <person name="Watson M."/>
            <person name="Adriaenssens E.M."/>
            <person name="Foster-Nyarko E."/>
            <person name="Jarju S."/>
            <person name="Secka A."/>
            <person name="Antonio M."/>
            <person name="Oren A."/>
            <person name="Chaudhuri R.R."/>
            <person name="La Ragione R."/>
            <person name="Hildebrand F."/>
            <person name="Pallen M.J."/>
        </authorList>
    </citation>
    <scope>NUCLEOTIDE SEQUENCE</scope>
    <source>
        <strain evidence="8">D5-748</strain>
    </source>
</reference>
<evidence type="ECO:0000313" key="8">
    <source>
        <dbReference type="EMBL" id="MBO8446097.1"/>
    </source>
</evidence>
<feature type="compositionally biased region" description="Low complexity" evidence="6">
    <location>
        <begin position="1"/>
        <end position="13"/>
    </location>
</feature>
<keyword evidence="3 8" id="KW-0489">Methyltransferase</keyword>
<evidence type="ECO:0000256" key="1">
    <source>
        <dbReference type="ARBA" id="ARBA00022490"/>
    </source>
</evidence>
<reference evidence="8" key="1">
    <citation type="submission" date="2020-10" db="EMBL/GenBank/DDBJ databases">
        <authorList>
            <person name="Gilroy R."/>
        </authorList>
    </citation>
    <scope>NUCLEOTIDE SEQUENCE</scope>
    <source>
        <strain evidence="8">D5-748</strain>
    </source>
</reference>
<proteinExistence type="predicted"/>
<gene>
    <name evidence="8" type="ORF">IAC23_10475</name>
</gene>
<dbReference type="Gene3D" id="3.40.1010.10">
    <property type="entry name" value="Cobalt-precorrin-4 Transmethylase, Domain 1"/>
    <property type="match status" value="1"/>
</dbReference>
<dbReference type="Pfam" id="PF00590">
    <property type="entry name" value="TP_methylase"/>
    <property type="match status" value="1"/>
</dbReference>
<dbReference type="InterPro" id="IPR000878">
    <property type="entry name" value="4pyrrol_Mease"/>
</dbReference>
<evidence type="ECO:0000256" key="5">
    <source>
        <dbReference type="ARBA" id="ARBA00022691"/>
    </source>
</evidence>
<dbReference type="SUPFAM" id="SSF53790">
    <property type="entry name" value="Tetrapyrrole methylase"/>
    <property type="match status" value="1"/>
</dbReference>
<organism evidence="8 9">
    <name type="scientific">Candidatus Cryptobacteroides merdavium</name>
    <dbReference type="NCBI Taxonomy" id="2840769"/>
    <lineage>
        <taxon>Bacteria</taxon>
        <taxon>Pseudomonadati</taxon>
        <taxon>Bacteroidota</taxon>
        <taxon>Bacteroidia</taxon>
        <taxon>Bacteroidales</taxon>
        <taxon>Candidatus Cryptobacteroides</taxon>
    </lineage>
</organism>
<dbReference type="Gene3D" id="3.30.950.10">
    <property type="entry name" value="Methyltransferase, Cobalt-precorrin-4 Transmethylase, Domain 2"/>
    <property type="match status" value="1"/>
</dbReference>
<dbReference type="InterPro" id="IPR014776">
    <property type="entry name" value="4pyrrole_Mease_sub2"/>
</dbReference>
<name>A0A9D9EDQ3_9BACT</name>
<keyword evidence="4" id="KW-0808">Transferase</keyword>
<sequence>MNGTGNAGTNDNDSINGHNGSGTVPEQGKNPDSAAGKGKLHLIPSPLGDNAPEEVIPAAVLESLKNFTTFVVEEVRTARRYLSRAGLKGSIQNLQFFELNEHTSESEIESYLRLFDGGNDVALISEAGLPAVADPGAQLVSLAHRHGIEVVPHVGPSSLMLALMASGLNGQSFAFCGYLPAKTEERRNRLRTIEKISASLNQTQIFIETPYRNDSLLSDILSACRPGTRLCIAADLTLPDAYIRTGSVSSWKKEIPIIGKRPCVFLLLA</sequence>
<feature type="compositionally biased region" description="Polar residues" evidence="6">
    <location>
        <begin position="14"/>
        <end position="24"/>
    </location>
</feature>
<evidence type="ECO:0000259" key="7">
    <source>
        <dbReference type="Pfam" id="PF00590"/>
    </source>
</evidence>
<dbReference type="EMBL" id="JADIMO010000138">
    <property type="protein sequence ID" value="MBO8446097.1"/>
    <property type="molecule type" value="Genomic_DNA"/>
</dbReference>
<evidence type="ECO:0000256" key="6">
    <source>
        <dbReference type="SAM" id="MobiDB-lite"/>
    </source>
</evidence>
<keyword evidence="1" id="KW-0963">Cytoplasm</keyword>
<dbReference type="InterPro" id="IPR035996">
    <property type="entry name" value="4pyrrol_Methylase_sf"/>
</dbReference>
<dbReference type="GO" id="GO:0032259">
    <property type="term" value="P:methylation"/>
    <property type="evidence" value="ECO:0007669"/>
    <property type="project" value="UniProtKB-KW"/>
</dbReference>
<dbReference type="InterPro" id="IPR014777">
    <property type="entry name" value="4pyrrole_Mease_sub1"/>
</dbReference>
<evidence type="ECO:0000256" key="3">
    <source>
        <dbReference type="ARBA" id="ARBA00022603"/>
    </source>
</evidence>
<dbReference type="PANTHER" id="PTHR46111:SF2">
    <property type="entry name" value="SAM-DEPENDENT METHYLTRANSFERASE"/>
    <property type="match status" value="1"/>
</dbReference>
<evidence type="ECO:0000256" key="4">
    <source>
        <dbReference type="ARBA" id="ARBA00022679"/>
    </source>
</evidence>
<accession>A0A9D9EDQ3</accession>
<feature type="region of interest" description="Disordered" evidence="6">
    <location>
        <begin position="1"/>
        <end position="48"/>
    </location>
</feature>